<dbReference type="Proteomes" id="UP001163321">
    <property type="component" value="Chromosome 1"/>
</dbReference>
<protein>
    <submittedName>
        <fullName evidence="1">Uncharacterized protein</fullName>
    </submittedName>
</protein>
<comment type="caution">
    <text evidence="1">The sequence shown here is derived from an EMBL/GenBank/DDBJ whole genome shotgun (WGS) entry which is preliminary data.</text>
</comment>
<sequence length="149" mass="16981">MRIHVSEAHDDNIEHDRDFRERHEVHDARARVRACEYQDRARGQQEARVHVDDRVVRFHPRGAAHAHVHVHPVRQLVAPSPDAADTRDAILERQEEAGEERGQLTDGVQRHKTEHTKVPVMAPKSIPETPKCSGKQLSAEQRACIVALK</sequence>
<name>A0ACC0WR38_9STRA</name>
<evidence type="ECO:0000313" key="2">
    <source>
        <dbReference type="Proteomes" id="UP001163321"/>
    </source>
</evidence>
<proteinExistence type="predicted"/>
<evidence type="ECO:0000313" key="1">
    <source>
        <dbReference type="EMBL" id="KAI9921324.1"/>
    </source>
</evidence>
<organism evidence="1 2">
    <name type="scientific">Peronosclerospora sorghi</name>
    <dbReference type="NCBI Taxonomy" id="230839"/>
    <lineage>
        <taxon>Eukaryota</taxon>
        <taxon>Sar</taxon>
        <taxon>Stramenopiles</taxon>
        <taxon>Oomycota</taxon>
        <taxon>Peronosporomycetes</taxon>
        <taxon>Peronosporales</taxon>
        <taxon>Peronosporaceae</taxon>
        <taxon>Peronosclerospora</taxon>
    </lineage>
</organism>
<gene>
    <name evidence="1" type="ORF">PsorP6_000863</name>
</gene>
<reference evidence="1 2" key="1">
    <citation type="journal article" date="2022" name="bioRxiv">
        <title>The genome of the oomycete Peronosclerospora sorghi, a cosmopolitan pathogen of maize and sorghum, is inflated with dispersed pseudogenes.</title>
        <authorList>
            <person name="Fletcher K."/>
            <person name="Martin F."/>
            <person name="Isakeit T."/>
            <person name="Cavanaugh K."/>
            <person name="Magill C."/>
            <person name="Michelmore R."/>
        </authorList>
    </citation>
    <scope>NUCLEOTIDE SEQUENCE [LARGE SCALE GENOMIC DNA]</scope>
    <source>
        <strain evidence="1">P6</strain>
    </source>
</reference>
<accession>A0ACC0WR38</accession>
<dbReference type="EMBL" id="CM047580">
    <property type="protein sequence ID" value="KAI9921324.1"/>
    <property type="molecule type" value="Genomic_DNA"/>
</dbReference>
<keyword evidence="2" id="KW-1185">Reference proteome</keyword>